<dbReference type="Pfam" id="PF00239">
    <property type="entry name" value="Resolvase"/>
    <property type="match status" value="1"/>
</dbReference>
<evidence type="ECO:0000313" key="4">
    <source>
        <dbReference type="Proteomes" id="UP000634530"/>
    </source>
</evidence>
<dbReference type="Gene3D" id="3.40.50.1390">
    <property type="entry name" value="Resolvase, N-terminal catalytic domain"/>
    <property type="match status" value="1"/>
</dbReference>
<dbReference type="Pfam" id="PF05225">
    <property type="entry name" value="HTH_psq"/>
    <property type="match status" value="1"/>
</dbReference>
<dbReference type="GO" id="GO:0000150">
    <property type="term" value="F:DNA strand exchange activity"/>
    <property type="evidence" value="ECO:0007669"/>
    <property type="project" value="InterPro"/>
</dbReference>
<feature type="domain" description="Resolvase/invertase-type recombinase catalytic" evidence="2">
    <location>
        <begin position="2"/>
        <end position="135"/>
    </location>
</feature>
<dbReference type="PANTHER" id="PTHR30461:SF26">
    <property type="entry name" value="RESOLVASE HOMOLOG YNEB"/>
    <property type="match status" value="1"/>
</dbReference>
<protein>
    <submittedName>
        <fullName evidence="3">Recombinase family protein</fullName>
    </submittedName>
</protein>
<evidence type="ECO:0000256" key="1">
    <source>
        <dbReference type="ARBA" id="ARBA00009913"/>
    </source>
</evidence>
<organism evidence="3 4">
    <name type="scientific">Pseudomonas vanderleydeniana</name>
    <dbReference type="NCBI Taxonomy" id="2745495"/>
    <lineage>
        <taxon>Bacteria</taxon>
        <taxon>Pseudomonadati</taxon>
        <taxon>Pseudomonadota</taxon>
        <taxon>Gammaproteobacteria</taxon>
        <taxon>Pseudomonadales</taxon>
        <taxon>Pseudomonadaceae</taxon>
        <taxon>Pseudomonas</taxon>
    </lineage>
</organism>
<dbReference type="InterPro" id="IPR050639">
    <property type="entry name" value="SSR_resolvase"/>
</dbReference>
<dbReference type="InterPro" id="IPR006119">
    <property type="entry name" value="Resolv_N"/>
</dbReference>
<dbReference type="AlphaFoldDB" id="A0A9E6PJR7"/>
<name>A0A9E6PJR7_9PSED</name>
<dbReference type="SUPFAM" id="SSF53041">
    <property type="entry name" value="Resolvase-like"/>
    <property type="match status" value="1"/>
</dbReference>
<reference evidence="3 4" key="2">
    <citation type="journal article" date="2021" name="Microorganisms">
        <title>The Ever-Expanding Pseudomonas Genus: Description of 43 New Species and Partition of the Pseudomonas putida Group.</title>
        <authorList>
            <person name="Girard L."/>
            <person name="Lood C."/>
            <person name="Hofte M."/>
            <person name="Vandamme P."/>
            <person name="Rokni-Zadeh H."/>
            <person name="van Noort V."/>
            <person name="Lavigne R."/>
            <person name="De Mot R."/>
        </authorList>
    </citation>
    <scope>NUCLEOTIDE SEQUENCE [LARGE SCALE GENOMIC DNA]</scope>
    <source>
        <strain evidence="3 4">RW8P3</strain>
    </source>
</reference>
<evidence type="ECO:0000313" key="3">
    <source>
        <dbReference type="EMBL" id="QXI27451.1"/>
    </source>
</evidence>
<comment type="similarity">
    <text evidence="1">Belongs to the site-specific recombinase resolvase family.</text>
</comment>
<dbReference type="GO" id="GO:0003677">
    <property type="term" value="F:DNA binding"/>
    <property type="evidence" value="ECO:0007669"/>
    <property type="project" value="InterPro"/>
</dbReference>
<proteinExistence type="inferred from homology"/>
<dbReference type="EMBL" id="CP077093">
    <property type="protein sequence ID" value="QXI27451.1"/>
    <property type="molecule type" value="Genomic_DNA"/>
</dbReference>
<dbReference type="KEGG" id="pvw:HU752_026680"/>
<evidence type="ECO:0000259" key="2">
    <source>
        <dbReference type="PROSITE" id="PS51736"/>
    </source>
</evidence>
<dbReference type="PANTHER" id="PTHR30461">
    <property type="entry name" value="DNA-INVERTASE FROM LAMBDOID PROPHAGE"/>
    <property type="match status" value="1"/>
</dbReference>
<dbReference type="Proteomes" id="UP000634530">
    <property type="component" value="Chromosome"/>
</dbReference>
<reference evidence="3 4" key="1">
    <citation type="journal article" date="2020" name="Microorganisms">
        <title>Reliable Identification of Environmental Pseudomonas Isolates Using the rpoD Gene.</title>
        <authorList>
            <consortium name="The Broad Institute Genome Sequencing Platform"/>
            <person name="Girard L."/>
            <person name="Lood C."/>
            <person name="Rokni-Zadeh H."/>
            <person name="van Noort V."/>
            <person name="Lavigne R."/>
            <person name="De Mot R."/>
        </authorList>
    </citation>
    <scope>NUCLEOTIDE SEQUENCE [LARGE SCALE GENOMIC DNA]</scope>
    <source>
        <strain evidence="3 4">RW8P3</strain>
    </source>
</reference>
<dbReference type="PROSITE" id="PS51736">
    <property type="entry name" value="RECOMBINASES_3"/>
    <property type="match status" value="1"/>
</dbReference>
<sequence>MAQVGYKRVSSADQNTARQLDSVALDEIFEDQLSGATTERPALQEMLRYVRKGDTIHVHSIDRLARSLKDLLELVEDLKSRGVQLHFHKEGLIFTSEKNHTQDLMLSMMGAVAQFERSMIRERQAEGIAKAKASGVYKGRKKSLDDEAIRAAVAGGLSFRKAAEELGVGLSTVQRAMKGRGNAAM</sequence>
<dbReference type="InterPro" id="IPR007889">
    <property type="entry name" value="HTH_Psq"/>
</dbReference>
<keyword evidence="4" id="KW-1185">Reference proteome</keyword>
<accession>A0A9E6PJR7</accession>
<gene>
    <name evidence="3" type="ORF">HU752_026680</name>
</gene>
<dbReference type="CDD" id="cd03768">
    <property type="entry name" value="SR_ResInv"/>
    <property type="match status" value="1"/>
</dbReference>
<dbReference type="SMART" id="SM00857">
    <property type="entry name" value="Resolvase"/>
    <property type="match status" value="1"/>
</dbReference>
<dbReference type="RefSeq" id="WP_186688776.1">
    <property type="nucleotide sequence ID" value="NZ_CP077093.1"/>
</dbReference>
<dbReference type="InterPro" id="IPR036162">
    <property type="entry name" value="Resolvase-like_N_sf"/>
</dbReference>